<evidence type="ECO:0000313" key="1">
    <source>
        <dbReference type="EMBL" id="PSN81900.1"/>
    </source>
</evidence>
<organism evidence="1 2">
    <name type="scientific">Candidatus Marsarchaeota G2 archaeon OSP_D</name>
    <dbReference type="NCBI Taxonomy" id="1978157"/>
    <lineage>
        <taxon>Archaea</taxon>
        <taxon>Candidatus Marsarchaeota</taxon>
        <taxon>Candidatus Marsarchaeota group 2</taxon>
    </lineage>
</organism>
<name>A0A2R6A680_9ARCH</name>
<accession>A0A2R6A680</accession>
<dbReference type="EMBL" id="NEXE01000407">
    <property type="protein sequence ID" value="PSN81900.1"/>
    <property type="molecule type" value="Genomic_DNA"/>
</dbReference>
<evidence type="ECO:0000313" key="2">
    <source>
        <dbReference type="Proteomes" id="UP000240322"/>
    </source>
</evidence>
<proteinExistence type="predicted"/>
<sequence length="115" mass="13284">MVFDPFALNSMLERDGLQLVPVAPPYIFRVYMFMIELKERGVDVSYGGYEVWKRRLPFDTKTVYNAVISGVNTLKTNVIQPHHFLQLVYESYTKLGDGRAPIIPMMNSFVSRHPL</sequence>
<protein>
    <submittedName>
        <fullName evidence="1">Uncharacterized protein</fullName>
    </submittedName>
</protein>
<dbReference type="Proteomes" id="UP000240322">
    <property type="component" value="Unassembled WGS sequence"/>
</dbReference>
<comment type="caution">
    <text evidence="1">The sequence shown here is derived from an EMBL/GenBank/DDBJ whole genome shotgun (WGS) entry which is preliminary data.</text>
</comment>
<gene>
    <name evidence="1" type="ORF">B9Q03_14895</name>
</gene>
<reference evidence="1 2" key="1">
    <citation type="submission" date="2017-04" db="EMBL/GenBank/DDBJ databases">
        <title>Novel microbial lineages endemic to geothermal iron-oxide mats fill important gaps in the evolutionary history of Archaea.</title>
        <authorList>
            <person name="Jay Z.J."/>
            <person name="Beam J.P."/>
            <person name="Dlakic M."/>
            <person name="Rusch D.B."/>
            <person name="Kozubal M.A."/>
            <person name="Inskeep W.P."/>
        </authorList>
    </citation>
    <scope>NUCLEOTIDE SEQUENCE [LARGE SCALE GENOMIC DNA]</scope>
    <source>
        <strain evidence="1">OSP_D</strain>
    </source>
</reference>
<feature type="non-terminal residue" evidence="1">
    <location>
        <position position="115"/>
    </location>
</feature>
<dbReference type="AlphaFoldDB" id="A0A2R6A680"/>